<evidence type="ECO:0000313" key="2">
    <source>
        <dbReference type="EMBL" id="KAK9216117.1"/>
    </source>
</evidence>
<name>A0AAP0MP79_9ROSI</name>
<dbReference type="Proteomes" id="UP001428341">
    <property type="component" value="Unassembled WGS sequence"/>
</dbReference>
<proteinExistence type="predicted"/>
<comment type="caution">
    <text evidence="2">The sequence shown here is derived from an EMBL/GenBank/DDBJ whole genome shotgun (WGS) entry which is preliminary data.</text>
</comment>
<feature type="region of interest" description="Disordered" evidence="1">
    <location>
        <begin position="70"/>
        <end position="100"/>
    </location>
</feature>
<sequence length="114" mass="12862">MLYTPQPPSSKSELLLNTNTTTEADRQLLMRPENSLNTHAKPFVPQPSKALFLPHRAPPAMTHRFFAIPPPHEHEYDAPLSSPHYTAPKEAAADDDTNIKKSVDDGYYQVERLL</sequence>
<protein>
    <submittedName>
        <fullName evidence="2">Uncharacterized protein</fullName>
    </submittedName>
</protein>
<organism evidence="2 3">
    <name type="scientific">Citrus x changshan-huyou</name>
    <dbReference type="NCBI Taxonomy" id="2935761"/>
    <lineage>
        <taxon>Eukaryota</taxon>
        <taxon>Viridiplantae</taxon>
        <taxon>Streptophyta</taxon>
        <taxon>Embryophyta</taxon>
        <taxon>Tracheophyta</taxon>
        <taxon>Spermatophyta</taxon>
        <taxon>Magnoliopsida</taxon>
        <taxon>eudicotyledons</taxon>
        <taxon>Gunneridae</taxon>
        <taxon>Pentapetalae</taxon>
        <taxon>rosids</taxon>
        <taxon>malvids</taxon>
        <taxon>Sapindales</taxon>
        <taxon>Rutaceae</taxon>
        <taxon>Aurantioideae</taxon>
        <taxon>Citrus</taxon>
    </lineage>
</organism>
<evidence type="ECO:0000313" key="3">
    <source>
        <dbReference type="Proteomes" id="UP001428341"/>
    </source>
</evidence>
<reference evidence="2 3" key="1">
    <citation type="submission" date="2024-05" db="EMBL/GenBank/DDBJ databases">
        <title>Haplotype-resolved chromosome-level genome assembly of Huyou (Citrus changshanensis).</title>
        <authorList>
            <person name="Miao C."/>
            <person name="Chen W."/>
            <person name="Wu Y."/>
            <person name="Wang L."/>
            <person name="Zhao S."/>
            <person name="Grierson D."/>
            <person name="Xu C."/>
            <person name="Chen K."/>
        </authorList>
    </citation>
    <scope>NUCLEOTIDE SEQUENCE [LARGE SCALE GENOMIC DNA]</scope>
    <source>
        <strain evidence="2">01-14</strain>
        <tissue evidence="2">Leaf</tissue>
    </source>
</reference>
<gene>
    <name evidence="2" type="ORF">WN944_008124</name>
</gene>
<accession>A0AAP0MP79</accession>
<keyword evidence="3" id="KW-1185">Reference proteome</keyword>
<evidence type="ECO:0000256" key="1">
    <source>
        <dbReference type="SAM" id="MobiDB-lite"/>
    </source>
</evidence>
<dbReference type="AlphaFoldDB" id="A0AAP0MP79"/>
<dbReference type="EMBL" id="JBCGBO010000003">
    <property type="protein sequence ID" value="KAK9216117.1"/>
    <property type="molecule type" value="Genomic_DNA"/>
</dbReference>